<evidence type="ECO:0000313" key="2">
    <source>
        <dbReference type="Proteomes" id="UP001055580"/>
    </source>
</evidence>
<dbReference type="RefSeq" id="WP_250753896.1">
    <property type="nucleotide sequence ID" value="NZ_CP098401.1"/>
</dbReference>
<evidence type="ECO:0008006" key="3">
    <source>
        <dbReference type="Google" id="ProtNLM"/>
    </source>
</evidence>
<dbReference type="Pfam" id="PF20333">
    <property type="entry name" value="DUF6628"/>
    <property type="match status" value="1"/>
</dbReference>
<organism evidence="1 2">
    <name type="scientific">Sphingomonas donggukensis</name>
    <dbReference type="NCBI Taxonomy" id="2949093"/>
    <lineage>
        <taxon>Bacteria</taxon>
        <taxon>Pseudomonadati</taxon>
        <taxon>Pseudomonadota</taxon>
        <taxon>Alphaproteobacteria</taxon>
        <taxon>Sphingomonadales</taxon>
        <taxon>Sphingomonadaceae</taxon>
        <taxon>Sphingomonas</taxon>
    </lineage>
</organism>
<dbReference type="Proteomes" id="UP001055580">
    <property type="component" value="Chromosome"/>
</dbReference>
<gene>
    <name evidence="1" type="ORF">M9980_04640</name>
</gene>
<reference evidence="1" key="1">
    <citation type="submission" date="2022-05" db="EMBL/GenBank/DDBJ databases">
        <title>Sphingomonas sp. strain RMG20 Genome sequencing and assembly.</title>
        <authorList>
            <person name="Kim I."/>
        </authorList>
    </citation>
    <scope>NUCLEOTIDE SEQUENCE</scope>
    <source>
        <strain evidence="1">RMG20</strain>
    </source>
</reference>
<sequence>MPPSCPGCSPTTLLFACRQMGAHGLEDASAAHAFLIALGKDFRRPLVLLRTLMMELSAAATRPIRIAPWCCCRMTGSEAALIDVLGRSLSNEHAAHLLLADMLGVRHAGGPLATATALAIAIADQGMPIGG</sequence>
<name>A0ABY4TVT9_9SPHN</name>
<protein>
    <recommendedName>
        <fullName evidence="3">DUF2877 domain-containing protein</fullName>
    </recommendedName>
</protein>
<dbReference type="InterPro" id="IPR046736">
    <property type="entry name" value="DUF6628"/>
</dbReference>
<accession>A0ABY4TVT9</accession>
<keyword evidence="2" id="KW-1185">Reference proteome</keyword>
<evidence type="ECO:0000313" key="1">
    <source>
        <dbReference type="EMBL" id="URW76508.1"/>
    </source>
</evidence>
<dbReference type="EMBL" id="CP098401">
    <property type="protein sequence ID" value="URW76508.1"/>
    <property type="molecule type" value="Genomic_DNA"/>
</dbReference>
<proteinExistence type="predicted"/>